<evidence type="ECO:0000313" key="6">
    <source>
        <dbReference type="EMBL" id="KAF6199804.1"/>
    </source>
</evidence>
<gene>
    <name evidence="6" type="ORF">GE061_006102</name>
</gene>
<proteinExistence type="predicted"/>
<dbReference type="FunFam" id="2.60.120.260:FF:000009">
    <property type="entry name" value="SUN domain-containing protein 1 isoform X1"/>
    <property type="match status" value="1"/>
</dbReference>
<evidence type="ECO:0000256" key="3">
    <source>
        <dbReference type="ARBA" id="ARBA00022989"/>
    </source>
</evidence>
<keyword evidence="3" id="KW-1133">Transmembrane helix</keyword>
<dbReference type="PANTHER" id="PTHR12911">
    <property type="entry name" value="SAD1/UNC-84-LIKE PROTEIN-RELATED"/>
    <property type="match status" value="1"/>
</dbReference>
<protein>
    <submittedName>
        <fullName evidence="6">Uncharacterized protein</fullName>
    </submittedName>
</protein>
<evidence type="ECO:0000256" key="4">
    <source>
        <dbReference type="ARBA" id="ARBA00023054"/>
    </source>
</evidence>
<evidence type="ECO:0000256" key="5">
    <source>
        <dbReference type="ARBA" id="ARBA00023136"/>
    </source>
</evidence>
<comment type="caution">
    <text evidence="6">The sequence shown here is derived from an EMBL/GenBank/DDBJ whole genome shotgun (WGS) entry which is preliminary data.</text>
</comment>
<dbReference type="Proteomes" id="UP000466442">
    <property type="component" value="Unassembled WGS sequence"/>
</dbReference>
<keyword evidence="2" id="KW-0812">Transmembrane</keyword>
<reference evidence="6" key="1">
    <citation type="journal article" date="2021" name="Mol. Ecol. Resour.">
        <title>Apolygus lucorum genome provides insights into omnivorousness and mesophyll feeding.</title>
        <authorList>
            <person name="Liu Y."/>
            <person name="Liu H."/>
            <person name="Wang H."/>
            <person name="Huang T."/>
            <person name="Liu B."/>
            <person name="Yang B."/>
            <person name="Yin L."/>
            <person name="Li B."/>
            <person name="Zhang Y."/>
            <person name="Zhang S."/>
            <person name="Jiang F."/>
            <person name="Zhang X."/>
            <person name="Ren Y."/>
            <person name="Wang B."/>
            <person name="Wang S."/>
            <person name="Lu Y."/>
            <person name="Wu K."/>
            <person name="Fan W."/>
            <person name="Wang G."/>
        </authorList>
    </citation>
    <scope>NUCLEOTIDE SEQUENCE</scope>
    <source>
        <strain evidence="6">12Hb</strain>
    </source>
</reference>
<dbReference type="InterPro" id="IPR045119">
    <property type="entry name" value="SUN1-5"/>
</dbReference>
<dbReference type="Gene3D" id="2.60.120.260">
    <property type="entry name" value="Galactose-binding domain-like"/>
    <property type="match status" value="1"/>
</dbReference>
<accession>A0A6A4JCM4</accession>
<dbReference type="OrthoDB" id="342281at2759"/>
<name>A0A6A4JCM4_APOLU</name>
<evidence type="ECO:0000256" key="1">
    <source>
        <dbReference type="ARBA" id="ARBA00004370"/>
    </source>
</evidence>
<dbReference type="InterPro" id="IPR012919">
    <property type="entry name" value="SUN_dom"/>
</dbReference>
<dbReference type="EMBL" id="WIXP02000014">
    <property type="protein sequence ID" value="KAF6199804.1"/>
    <property type="molecule type" value="Genomic_DNA"/>
</dbReference>
<dbReference type="GO" id="GO:0034993">
    <property type="term" value="C:meiotic nuclear membrane microtubule tethering complex"/>
    <property type="evidence" value="ECO:0007669"/>
    <property type="project" value="TreeGrafter"/>
</dbReference>
<keyword evidence="4" id="KW-0175">Coiled coil</keyword>
<organism evidence="6 7">
    <name type="scientific">Apolygus lucorum</name>
    <name type="common">Small green plant bug</name>
    <name type="synonym">Lygocoris lucorum</name>
    <dbReference type="NCBI Taxonomy" id="248454"/>
    <lineage>
        <taxon>Eukaryota</taxon>
        <taxon>Metazoa</taxon>
        <taxon>Ecdysozoa</taxon>
        <taxon>Arthropoda</taxon>
        <taxon>Hexapoda</taxon>
        <taxon>Insecta</taxon>
        <taxon>Pterygota</taxon>
        <taxon>Neoptera</taxon>
        <taxon>Paraneoptera</taxon>
        <taxon>Hemiptera</taxon>
        <taxon>Heteroptera</taxon>
        <taxon>Panheteroptera</taxon>
        <taxon>Cimicomorpha</taxon>
        <taxon>Miridae</taxon>
        <taxon>Mirini</taxon>
        <taxon>Apolygus</taxon>
    </lineage>
</organism>
<dbReference type="GO" id="GO:0043495">
    <property type="term" value="F:protein-membrane adaptor activity"/>
    <property type="evidence" value="ECO:0007669"/>
    <property type="project" value="TreeGrafter"/>
</dbReference>
<dbReference type="PROSITE" id="PS51469">
    <property type="entry name" value="SUN"/>
    <property type="match status" value="1"/>
</dbReference>
<dbReference type="PANTHER" id="PTHR12911:SF8">
    <property type="entry name" value="KLAROID PROTEIN-RELATED"/>
    <property type="match status" value="1"/>
</dbReference>
<dbReference type="AlphaFoldDB" id="A0A6A4JCM4"/>
<keyword evidence="7" id="KW-1185">Reference proteome</keyword>
<comment type="subcellular location">
    <subcellularLocation>
        <location evidence="1">Membrane</location>
    </subcellularLocation>
</comment>
<dbReference type="Pfam" id="PF07738">
    <property type="entry name" value="Sad1_UNC"/>
    <property type="match status" value="1"/>
</dbReference>
<sequence>MSDSESNVSKLNGSSGFISYEESKSEGWSSENSVDYTLQNKRNNRRLLKRRNQSAYNRIYENVLREENRDALLSRDKADGGEHDSPEVVSPNHNSKATLIVSSTPQNANLPATGSYSEEAVNIFNYYKQFGDFWNVFPKTDYVYSRHSKWYGSEVAPGIPRIPNMCRPTYRGRYRETLATRIHQAADSNEYEETLFIRVRRIIRTTVTTTVTTFIKVAQTAASPAVAAAVSVASAASSVASAASSVASAVSVASAASSVASSASSAGATLSTAASNLSSFVPSVFSSSTSRTSDDEQSSRGYFWPFLLLLLLLVPAAYIAFSGIELQPPYVPSFLEDMSLDSLHSTTEKLISPFVLLWSGAVWLTSLLINTLKMIPTFLVEIATIFYGIFQYYSTSSSYGESSVPVYAPPPTSPPGPSVTSEKLESHPYIKQLEILSMENQLKIQQLETLSMENQFKIQQLETLSMEYRGKLLALLKKSEDAERARVETSGTTTVISPPNQDDITSIVRSLLEEYHADRTGKVDYALSSLGATIASIRCTKPFNKRTGEYYLLWGFIYWAHINTPDIILKPGHMPGECWAFEGANGYAVISLSIPIYVTGFSLEHTPKELQPFGHMKTAPKKFSVWGLSSLEDKDEELLGRFEYEDNGKSLQTYDAIELDKPFHMVELRIESNHGSLEYTCLYRFRVHGRPSLPIDPTVISPK</sequence>
<evidence type="ECO:0000313" key="7">
    <source>
        <dbReference type="Proteomes" id="UP000466442"/>
    </source>
</evidence>
<evidence type="ECO:0000256" key="2">
    <source>
        <dbReference type="ARBA" id="ARBA00022692"/>
    </source>
</evidence>
<keyword evidence="5" id="KW-0472">Membrane</keyword>